<dbReference type="AlphaFoldDB" id="A0A4C1WXD4"/>
<organism evidence="2 3">
    <name type="scientific">Eumeta variegata</name>
    <name type="common">Bagworm moth</name>
    <name type="synonym">Eumeta japonica</name>
    <dbReference type="NCBI Taxonomy" id="151549"/>
    <lineage>
        <taxon>Eukaryota</taxon>
        <taxon>Metazoa</taxon>
        <taxon>Ecdysozoa</taxon>
        <taxon>Arthropoda</taxon>
        <taxon>Hexapoda</taxon>
        <taxon>Insecta</taxon>
        <taxon>Pterygota</taxon>
        <taxon>Neoptera</taxon>
        <taxon>Endopterygota</taxon>
        <taxon>Lepidoptera</taxon>
        <taxon>Glossata</taxon>
        <taxon>Ditrysia</taxon>
        <taxon>Tineoidea</taxon>
        <taxon>Psychidae</taxon>
        <taxon>Oiketicinae</taxon>
        <taxon>Eumeta</taxon>
    </lineage>
</organism>
<feature type="region of interest" description="Disordered" evidence="1">
    <location>
        <begin position="82"/>
        <end position="107"/>
    </location>
</feature>
<keyword evidence="3" id="KW-1185">Reference proteome</keyword>
<dbReference type="Proteomes" id="UP000299102">
    <property type="component" value="Unassembled WGS sequence"/>
</dbReference>
<protein>
    <submittedName>
        <fullName evidence="2">Uncharacterized protein</fullName>
    </submittedName>
</protein>
<feature type="compositionally biased region" description="Basic and acidic residues" evidence="1">
    <location>
        <begin position="98"/>
        <end position="107"/>
    </location>
</feature>
<evidence type="ECO:0000256" key="1">
    <source>
        <dbReference type="SAM" id="MobiDB-lite"/>
    </source>
</evidence>
<reference evidence="2 3" key="1">
    <citation type="journal article" date="2019" name="Commun. Biol.">
        <title>The bagworm genome reveals a unique fibroin gene that provides high tensile strength.</title>
        <authorList>
            <person name="Kono N."/>
            <person name="Nakamura H."/>
            <person name="Ohtoshi R."/>
            <person name="Tomita M."/>
            <person name="Numata K."/>
            <person name="Arakawa K."/>
        </authorList>
    </citation>
    <scope>NUCLEOTIDE SEQUENCE [LARGE SCALE GENOMIC DNA]</scope>
</reference>
<name>A0A4C1WXD4_EUMVA</name>
<evidence type="ECO:0000313" key="3">
    <source>
        <dbReference type="Proteomes" id="UP000299102"/>
    </source>
</evidence>
<evidence type="ECO:0000313" key="2">
    <source>
        <dbReference type="EMBL" id="GBP54685.1"/>
    </source>
</evidence>
<dbReference type="EMBL" id="BGZK01000652">
    <property type="protein sequence ID" value="GBP54685.1"/>
    <property type="molecule type" value="Genomic_DNA"/>
</dbReference>
<gene>
    <name evidence="2" type="ORF">EVAR_47188_1</name>
</gene>
<comment type="caution">
    <text evidence="2">The sequence shown here is derived from an EMBL/GenBank/DDBJ whole genome shotgun (WGS) entry which is preliminary data.</text>
</comment>
<accession>A0A4C1WXD4</accession>
<sequence length="107" mass="12224">MESDLDSDLHVAITRSIVAHKRGPEGIYLHDYSVSCQPLSAAYARLRGDGCPRDLFEMFGRFDKAHLKFSFSTCGKIEMHPSKHGRLSGQRFPFESNYESKSRQWAK</sequence>
<proteinExistence type="predicted"/>